<feature type="compositionally biased region" description="Low complexity" evidence="1">
    <location>
        <begin position="87"/>
        <end position="97"/>
    </location>
</feature>
<evidence type="ECO:0000313" key="4">
    <source>
        <dbReference type="Proteomes" id="UP000296352"/>
    </source>
</evidence>
<gene>
    <name evidence="3" type="ORF">CENDO_03065</name>
</gene>
<sequence precursor="true">MQMPQLVRRVSITSACALLAGTLVACGSSGEDSPAPAPAADTAAAQTEAKEATAAREASNSEDSDVPSRQSASSDPTASRGDEAAEPSETNSRSTSSEESDAEETSTDASEEGMDESVASAYEIFSPLLPREIFDQFSSCDPSAIEDTYDCSGPEVGQFQFYNSDTKATQTTQVLTELRSSHVIEDSGSRVVGWSTLGSTAILTVVDNDNGLVAQQMVSTDQVDPEERLAELGLT</sequence>
<evidence type="ECO:0000313" key="3">
    <source>
        <dbReference type="EMBL" id="QCB27911.1"/>
    </source>
</evidence>
<evidence type="ECO:0000256" key="1">
    <source>
        <dbReference type="SAM" id="MobiDB-lite"/>
    </source>
</evidence>
<accession>A0A4P7QE55</accession>
<dbReference type="AlphaFoldDB" id="A0A4P7QE55"/>
<evidence type="ECO:0008006" key="5">
    <source>
        <dbReference type="Google" id="ProtNLM"/>
    </source>
</evidence>
<evidence type="ECO:0000256" key="2">
    <source>
        <dbReference type="SAM" id="SignalP"/>
    </source>
</evidence>
<dbReference type="Proteomes" id="UP000296352">
    <property type="component" value="Chromosome"/>
</dbReference>
<feature type="region of interest" description="Disordered" evidence="1">
    <location>
        <begin position="26"/>
        <end position="115"/>
    </location>
</feature>
<feature type="signal peptide" evidence="2">
    <location>
        <begin position="1"/>
        <end position="25"/>
    </location>
</feature>
<dbReference type="KEGG" id="cee:CENDO_03065"/>
<name>A0A4P7QE55_9CORY</name>
<keyword evidence="2" id="KW-0732">Signal</keyword>
<feature type="compositionally biased region" description="Polar residues" evidence="1">
    <location>
        <begin position="67"/>
        <end position="77"/>
    </location>
</feature>
<keyword evidence="4" id="KW-1185">Reference proteome</keyword>
<protein>
    <recommendedName>
        <fullName evidence="5">Beta-N-acetylhexosaminidase</fullName>
    </recommendedName>
</protein>
<feature type="chain" id="PRO_5038400433" description="Beta-N-acetylhexosaminidase" evidence="2">
    <location>
        <begin position="26"/>
        <end position="235"/>
    </location>
</feature>
<feature type="compositionally biased region" description="Low complexity" evidence="1">
    <location>
        <begin position="38"/>
        <end position="47"/>
    </location>
</feature>
<proteinExistence type="predicted"/>
<reference evidence="3 4" key="1">
    <citation type="submission" date="2019-04" db="EMBL/GenBank/DDBJ databases">
        <title>Corynebacterium endometrii sp. nov., isolated from the uterus of a cow with endometritis.</title>
        <authorList>
            <person name="Ballas P."/>
            <person name="Ruckert C."/>
            <person name="Wagener K."/>
            <person name="Drillich M."/>
            <person name="Kaempfer P."/>
            <person name="Busse H.-J."/>
            <person name="Ehling-Schulz M."/>
        </authorList>
    </citation>
    <scope>NUCLEOTIDE SEQUENCE [LARGE SCALE GENOMIC DNA]</scope>
    <source>
        <strain evidence="3 4">LMM-1653</strain>
    </source>
</reference>
<organism evidence="3 4">
    <name type="scientific">Corynebacterium endometrii</name>
    <dbReference type="NCBI Taxonomy" id="2488819"/>
    <lineage>
        <taxon>Bacteria</taxon>
        <taxon>Bacillati</taxon>
        <taxon>Actinomycetota</taxon>
        <taxon>Actinomycetes</taxon>
        <taxon>Mycobacteriales</taxon>
        <taxon>Corynebacteriaceae</taxon>
        <taxon>Corynebacterium</taxon>
    </lineage>
</organism>
<feature type="compositionally biased region" description="Acidic residues" evidence="1">
    <location>
        <begin position="98"/>
        <end position="115"/>
    </location>
</feature>
<dbReference type="EMBL" id="CP039247">
    <property type="protein sequence ID" value="QCB27911.1"/>
    <property type="molecule type" value="Genomic_DNA"/>
</dbReference>